<gene>
    <name evidence="1" type="ORF">EDC38_2175</name>
</gene>
<name>A0A3N1P1Z7_9GAMM</name>
<organism evidence="1 2">
    <name type="scientific">Marinimicrobium koreense</name>
    <dbReference type="NCBI Taxonomy" id="306545"/>
    <lineage>
        <taxon>Bacteria</taxon>
        <taxon>Pseudomonadati</taxon>
        <taxon>Pseudomonadota</taxon>
        <taxon>Gammaproteobacteria</taxon>
        <taxon>Cellvibrionales</taxon>
        <taxon>Cellvibrionaceae</taxon>
        <taxon>Marinimicrobium</taxon>
    </lineage>
</organism>
<dbReference type="AlphaFoldDB" id="A0A3N1P1Z7"/>
<comment type="caution">
    <text evidence="1">The sequence shown here is derived from an EMBL/GenBank/DDBJ whole genome shotgun (WGS) entry which is preliminary data.</text>
</comment>
<dbReference type="EMBL" id="RJUK01000001">
    <property type="protein sequence ID" value="ROQ21551.1"/>
    <property type="molecule type" value="Genomic_DNA"/>
</dbReference>
<evidence type="ECO:0000313" key="2">
    <source>
        <dbReference type="Proteomes" id="UP000273643"/>
    </source>
</evidence>
<keyword evidence="2" id="KW-1185">Reference proteome</keyword>
<reference evidence="1 2" key="1">
    <citation type="submission" date="2018-11" db="EMBL/GenBank/DDBJ databases">
        <title>Genomic Encyclopedia of Type Strains, Phase IV (KMG-IV): sequencing the most valuable type-strain genomes for metagenomic binning, comparative biology and taxonomic classification.</title>
        <authorList>
            <person name="Goeker M."/>
        </authorList>
    </citation>
    <scope>NUCLEOTIDE SEQUENCE [LARGE SCALE GENOMIC DNA]</scope>
    <source>
        <strain evidence="1 2">DSM 16974</strain>
    </source>
</reference>
<protein>
    <submittedName>
        <fullName evidence="1">Uncharacterized protein</fullName>
    </submittedName>
</protein>
<evidence type="ECO:0000313" key="1">
    <source>
        <dbReference type="EMBL" id="ROQ21551.1"/>
    </source>
</evidence>
<proteinExistence type="predicted"/>
<dbReference type="Proteomes" id="UP000273643">
    <property type="component" value="Unassembled WGS sequence"/>
</dbReference>
<sequence>MPLLGFLPTPQTGKTGCAPHCLLNRCLINILDAQAHHYAACRPPDARKLAPVYAALCKNLESEIMEIVITVVAVLAATTILYKVLPHRNLGQEKPIFALFPKYKNEVPKPKSDYRVEEVMSSLGFEKKKDQGGSIKYSRGSIAGDISIELMKINVTFSPRSNGNLPYTVEAAWVVAFDTGDHWDFTKQLGDKIENA</sequence>
<accession>A0A3N1P1Z7</accession>